<dbReference type="PANTHER" id="PTHR46825:SF9">
    <property type="entry name" value="BETA-LACTAMASE-RELATED DOMAIN-CONTAINING PROTEIN"/>
    <property type="match status" value="1"/>
</dbReference>
<evidence type="ECO:0000313" key="3">
    <source>
        <dbReference type="Proteomes" id="UP001164653"/>
    </source>
</evidence>
<dbReference type="GO" id="GO:0016787">
    <property type="term" value="F:hydrolase activity"/>
    <property type="evidence" value="ECO:0007669"/>
    <property type="project" value="UniProtKB-KW"/>
</dbReference>
<gene>
    <name evidence="2" type="ORF">ON006_03740</name>
</gene>
<dbReference type="Proteomes" id="UP001164653">
    <property type="component" value="Chromosome"/>
</dbReference>
<dbReference type="KEGG" id="dpf:ON006_03740"/>
<proteinExistence type="predicted"/>
<dbReference type="InterPro" id="IPR001466">
    <property type="entry name" value="Beta-lactam-related"/>
</dbReference>
<name>A0A9E8NAK7_9BACT</name>
<dbReference type="PROSITE" id="PS51257">
    <property type="entry name" value="PROKAR_LIPOPROTEIN"/>
    <property type="match status" value="1"/>
</dbReference>
<keyword evidence="3" id="KW-1185">Reference proteome</keyword>
<dbReference type="Gene3D" id="3.40.710.10">
    <property type="entry name" value="DD-peptidase/beta-lactamase superfamily"/>
    <property type="match status" value="1"/>
</dbReference>
<dbReference type="PANTHER" id="PTHR46825">
    <property type="entry name" value="D-ALANYL-D-ALANINE-CARBOXYPEPTIDASE/ENDOPEPTIDASE AMPH"/>
    <property type="match status" value="1"/>
</dbReference>
<dbReference type="Pfam" id="PF00144">
    <property type="entry name" value="Beta-lactamase"/>
    <property type="match status" value="1"/>
</dbReference>
<dbReference type="AlphaFoldDB" id="A0A9E8NAK7"/>
<dbReference type="RefSeq" id="WP_244823966.1">
    <property type="nucleotide sequence ID" value="NZ_CP112998.1"/>
</dbReference>
<keyword evidence="2" id="KW-0378">Hydrolase</keyword>
<sequence>MKYLFYMLVVVLFFSCKKKDEKSLNASDLEVKIDSIVKPYIDKTEVAGMAIGVFKNHKPLFQKAYGLADLELDVKLPVNASFEIGSVTKQFTAAAILQLAEQGKLTLEDDLGKYLKFDTHQRKVTIRQLLSHTSGIKGYTELPSFETLSIQKHSRDTLLRIVEKEQFDFEPGEALIYNNTAFFMLGLIIEKVSGLSYEEYVKKNLFDKAGMTNSYYCSENKIIKNRAHGYDKAEKGLVRAAYLDHTWPFAAGSLCSTVEDLEKWNNALHHGKILSEKSYKEFLTPVSLNDGTITRYAKGITVTDWKEKRLIEHGGGINGFLSQNSYFPDEDVSIIILINTTSVRPRKIADKVADLIFKSPQASTPAHFTGDLGKFTGSYKGPGRGQEMDVKIGKNDSTLLLTMGKEKPQTLNYIMGNSWTDGSTNYLFKQQEGRITGLRMDEVYGYLVLKRQ</sequence>
<dbReference type="InterPro" id="IPR050491">
    <property type="entry name" value="AmpC-like"/>
</dbReference>
<dbReference type="SUPFAM" id="SSF56601">
    <property type="entry name" value="beta-lactamase/transpeptidase-like"/>
    <property type="match status" value="1"/>
</dbReference>
<evidence type="ECO:0000259" key="1">
    <source>
        <dbReference type="Pfam" id="PF00144"/>
    </source>
</evidence>
<dbReference type="EMBL" id="CP112998">
    <property type="protein sequence ID" value="WAC13075.1"/>
    <property type="molecule type" value="Genomic_DNA"/>
</dbReference>
<reference evidence="2" key="1">
    <citation type="submission" date="2022-11" db="EMBL/GenBank/DDBJ databases">
        <title>Dyadobacter pollutisoli sp. nov., isolated from plastic dumped soil.</title>
        <authorList>
            <person name="Kim J.M."/>
            <person name="Kim K.R."/>
            <person name="Lee J.K."/>
            <person name="Hao L."/>
            <person name="Jeon C.O."/>
        </authorList>
    </citation>
    <scope>NUCLEOTIDE SEQUENCE</scope>
    <source>
        <strain evidence="2">U1</strain>
    </source>
</reference>
<dbReference type="InterPro" id="IPR012338">
    <property type="entry name" value="Beta-lactam/transpept-like"/>
</dbReference>
<protein>
    <submittedName>
        <fullName evidence="2">Serine hydrolase</fullName>
    </submittedName>
</protein>
<evidence type="ECO:0000313" key="2">
    <source>
        <dbReference type="EMBL" id="WAC13075.1"/>
    </source>
</evidence>
<accession>A0A9E8NAK7</accession>
<feature type="domain" description="Beta-lactamase-related" evidence="1">
    <location>
        <begin position="33"/>
        <end position="347"/>
    </location>
</feature>
<organism evidence="2 3">
    <name type="scientific">Dyadobacter pollutisoli</name>
    <dbReference type="NCBI Taxonomy" id="2910158"/>
    <lineage>
        <taxon>Bacteria</taxon>
        <taxon>Pseudomonadati</taxon>
        <taxon>Bacteroidota</taxon>
        <taxon>Cytophagia</taxon>
        <taxon>Cytophagales</taxon>
        <taxon>Spirosomataceae</taxon>
        <taxon>Dyadobacter</taxon>
    </lineage>
</organism>